<keyword evidence="4" id="KW-1185">Reference proteome</keyword>
<organism evidence="3 4">
    <name type="scientific">Rhizobium quercicola</name>
    <dbReference type="NCBI Taxonomy" id="2901226"/>
    <lineage>
        <taxon>Bacteria</taxon>
        <taxon>Pseudomonadati</taxon>
        <taxon>Pseudomonadota</taxon>
        <taxon>Alphaproteobacteria</taxon>
        <taxon>Hyphomicrobiales</taxon>
        <taxon>Rhizobiaceae</taxon>
        <taxon>Rhizobium/Agrobacterium group</taxon>
        <taxon>Rhizobium</taxon>
    </lineage>
</organism>
<name>A0A9X1T119_9HYPH</name>
<sequence>MTGDRSREPYIAPSADSPEQTARKSKAGKGIVIFIAAFAIGAFLLYLGILIYASTVRV</sequence>
<protein>
    <submittedName>
        <fullName evidence="3">Uncharacterized protein</fullName>
    </submittedName>
</protein>
<keyword evidence="2" id="KW-0812">Transmembrane</keyword>
<keyword evidence="2" id="KW-0472">Membrane</keyword>
<feature type="transmembrane region" description="Helical" evidence="2">
    <location>
        <begin position="31"/>
        <end position="53"/>
    </location>
</feature>
<evidence type="ECO:0000313" key="4">
    <source>
        <dbReference type="Proteomes" id="UP001139089"/>
    </source>
</evidence>
<evidence type="ECO:0000256" key="1">
    <source>
        <dbReference type="SAM" id="MobiDB-lite"/>
    </source>
</evidence>
<dbReference type="RefSeq" id="WP_165906652.1">
    <property type="nucleotide sequence ID" value="NZ_JAJOZR010000008.1"/>
</dbReference>
<gene>
    <name evidence="3" type="ORF">LRX75_13495</name>
</gene>
<reference evidence="3" key="1">
    <citation type="submission" date="2021-12" db="EMBL/GenBank/DDBJ databases">
        <authorList>
            <person name="Li Y."/>
        </authorList>
    </citation>
    <scope>NUCLEOTIDE SEQUENCE</scope>
    <source>
        <strain evidence="3">DKSPLA3</strain>
    </source>
</reference>
<evidence type="ECO:0000256" key="2">
    <source>
        <dbReference type="SAM" id="Phobius"/>
    </source>
</evidence>
<keyword evidence="2" id="KW-1133">Transmembrane helix</keyword>
<dbReference type="Proteomes" id="UP001139089">
    <property type="component" value="Unassembled WGS sequence"/>
</dbReference>
<feature type="region of interest" description="Disordered" evidence="1">
    <location>
        <begin position="1"/>
        <end position="22"/>
    </location>
</feature>
<dbReference type="AlphaFoldDB" id="A0A9X1T119"/>
<dbReference type="EMBL" id="JAJOZR010000008">
    <property type="protein sequence ID" value="MCD7110052.1"/>
    <property type="molecule type" value="Genomic_DNA"/>
</dbReference>
<accession>A0A9X1T119</accession>
<evidence type="ECO:0000313" key="3">
    <source>
        <dbReference type="EMBL" id="MCD7110052.1"/>
    </source>
</evidence>
<proteinExistence type="predicted"/>
<comment type="caution">
    <text evidence="3">The sequence shown here is derived from an EMBL/GenBank/DDBJ whole genome shotgun (WGS) entry which is preliminary data.</text>
</comment>